<evidence type="ECO:0000256" key="2">
    <source>
        <dbReference type="SAM" id="SignalP"/>
    </source>
</evidence>
<dbReference type="SUPFAM" id="SSF74853">
    <property type="entry name" value="Lamin A/C globular tail domain"/>
    <property type="match status" value="1"/>
</dbReference>
<keyword evidence="2" id="KW-0732">Signal</keyword>
<evidence type="ECO:0000259" key="3">
    <source>
        <dbReference type="PROSITE" id="PS51841"/>
    </source>
</evidence>
<evidence type="ECO:0000313" key="4">
    <source>
        <dbReference type="EMBL" id="MCQ8130484.1"/>
    </source>
</evidence>
<dbReference type="InterPro" id="IPR001322">
    <property type="entry name" value="Lamin_tail_dom"/>
</dbReference>
<dbReference type="InterPro" id="IPR036415">
    <property type="entry name" value="Lamin_tail_dom_sf"/>
</dbReference>
<reference evidence="4 5" key="1">
    <citation type="submission" date="2022-07" db="EMBL/GenBank/DDBJ databases">
        <title>Methylomonas rivi sp. nov., Methylomonas rosea sp. nov., Methylomonas aureus sp. nov. and Methylomonas subterranea sp. nov., four novel methanotrophs isolated from a freshwater creek and the deep terrestrial subsurface.</title>
        <authorList>
            <person name="Abin C."/>
            <person name="Sankaranarayanan K."/>
            <person name="Garner C."/>
            <person name="Sindelar R."/>
            <person name="Kotary K."/>
            <person name="Garner R."/>
            <person name="Barclay S."/>
            <person name="Lawson P."/>
            <person name="Krumholz L."/>
        </authorList>
    </citation>
    <scope>NUCLEOTIDE SEQUENCE [LARGE SCALE GENOMIC DNA]</scope>
    <source>
        <strain evidence="4 5">WSC-6</strain>
    </source>
</reference>
<dbReference type="RefSeq" id="WP_256616909.1">
    <property type="nucleotide sequence ID" value="NZ_JANIBK010000168.1"/>
</dbReference>
<keyword evidence="1" id="KW-1133">Transmembrane helix</keyword>
<evidence type="ECO:0000256" key="1">
    <source>
        <dbReference type="SAM" id="Phobius"/>
    </source>
</evidence>
<sequence length="224" mass="23156">MLAKKFSHAAAYGVLAASALFASSASASTVAITEWMYNGDEFIEFTNLTSAAVDFTGWSFDDDSRIAGTVSLSAFGLVASGESVILAESAASDFRSNWGLSASIKIIGGNLTNLGRNDEINLFNASNALVDRLSYGDGNFPGTIRTLDISGNPSNLSVLDQDNVTAAWALSVIGDSFGSFASTGGFIGNPGQFALAPAAVPVPAAFPMMLSALAAFSLSRKKRA</sequence>
<protein>
    <submittedName>
        <fullName evidence="4">Lamin tail domain-containing protein</fullName>
    </submittedName>
</protein>
<dbReference type="Pfam" id="PF00932">
    <property type="entry name" value="LTD"/>
    <property type="match status" value="1"/>
</dbReference>
<feature type="signal peptide" evidence="2">
    <location>
        <begin position="1"/>
        <end position="27"/>
    </location>
</feature>
<evidence type="ECO:0000313" key="5">
    <source>
        <dbReference type="Proteomes" id="UP001524586"/>
    </source>
</evidence>
<name>A0ABT1U9E2_9GAMM</name>
<dbReference type="EMBL" id="JANIBK010000168">
    <property type="protein sequence ID" value="MCQ8130484.1"/>
    <property type="molecule type" value="Genomic_DNA"/>
</dbReference>
<gene>
    <name evidence="4" type="ORF">NP596_18640</name>
</gene>
<feature type="domain" description="LTD" evidence="3">
    <location>
        <begin position="17"/>
        <end position="137"/>
    </location>
</feature>
<keyword evidence="1" id="KW-0812">Transmembrane</keyword>
<organism evidence="4 5">
    <name type="scientific">Methylomonas rivi</name>
    <dbReference type="NCBI Taxonomy" id="2952226"/>
    <lineage>
        <taxon>Bacteria</taxon>
        <taxon>Pseudomonadati</taxon>
        <taxon>Pseudomonadota</taxon>
        <taxon>Gammaproteobacteria</taxon>
        <taxon>Methylococcales</taxon>
        <taxon>Methylococcaceae</taxon>
        <taxon>Methylomonas</taxon>
    </lineage>
</organism>
<feature type="transmembrane region" description="Helical" evidence="1">
    <location>
        <begin position="198"/>
        <end position="218"/>
    </location>
</feature>
<keyword evidence="5" id="KW-1185">Reference proteome</keyword>
<dbReference type="Proteomes" id="UP001524586">
    <property type="component" value="Unassembled WGS sequence"/>
</dbReference>
<dbReference type="PROSITE" id="PS51841">
    <property type="entry name" value="LTD"/>
    <property type="match status" value="1"/>
</dbReference>
<accession>A0ABT1U9E2</accession>
<comment type="caution">
    <text evidence="4">The sequence shown here is derived from an EMBL/GenBank/DDBJ whole genome shotgun (WGS) entry which is preliminary data.</text>
</comment>
<proteinExistence type="predicted"/>
<feature type="chain" id="PRO_5047490138" evidence="2">
    <location>
        <begin position="28"/>
        <end position="224"/>
    </location>
</feature>
<keyword evidence="1" id="KW-0472">Membrane</keyword>